<dbReference type="InterPro" id="IPR003591">
    <property type="entry name" value="Leu-rich_rpt_typical-subtyp"/>
</dbReference>
<dbReference type="FunFam" id="3.80.10.10:FF:001347">
    <property type="entry name" value="LRR receptor-like serine/threonine-protein kinase GSO2"/>
    <property type="match status" value="1"/>
</dbReference>
<accession>A0A922F722</accession>
<comment type="subcellular location">
    <subcellularLocation>
        <location evidence="1">Cell membrane</location>
        <topology evidence="1">Single-pass type I membrane protein</topology>
    </subcellularLocation>
</comment>
<dbReference type="Proteomes" id="UP000811246">
    <property type="component" value="Chromosome 5"/>
</dbReference>
<dbReference type="PROSITE" id="PS51257">
    <property type="entry name" value="PROKAR_LIPOPROTEIN"/>
    <property type="match status" value="1"/>
</dbReference>
<feature type="transmembrane region" description="Helical" evidence="12">
    <location>
        <begin position="1106"/>
        <end position="1129"/>
    </location>
</feature>
<dbReference type="PROSITE" id="PS51450">
    <property type="entry name" value="LRR"/>
    <property type="match status" value="1"/>
</dbReference>
<evidence type="ECO:0000256" key="6">
    <source>
        <dbReference type="ARBA" id="ARBA00022729"/>
    </source>
</evidence>
<evidence type="ECO:0000256" key="10">
    <source>
        <dbReference type="ARBA" id="ARBA00023170"/>
    </source>
</evidence>
<evidence type="ECO:0000256" key="1">
    <source>
        <dbReference type="ARBA" id="ARBA00004251"/>
    </source>
</evidence>
<dbReference type="InterPro" id="IPR013210">
    <property type="entry name" value="LRR_N_plant-typ"/>
</dbReference>
<comment type="similarity">
    <text evidence="2">Belongs to the RLP family.</text>
</comment>
<dbReference type="SMART" id="SM00365">
    <property type="entry name" value="LRR_SD22"/>
    <property type="match status" value="4"/>
</dbReference>
<protein>
    <recommendedName>
        <fullName evidence="14">Leucine-rich repeat-containing N-terminal plant-type domain-containing protein</fullName>
    </recommendedName>
</protein>
<dbReference type="GO" id="GO:0005886">
    <property type="term" value="C:plasma membrane"/>
    <property type="evidence" value="ECO:0007669"/>
    <property type="project" value="UniProtKB-SubCell"/>
</dbReference>
<keyword evidence="7" id="KW-0677">Repeat</keyword>
<keyword evidence="5 12" id="KW-0812">Transmembrane</keyword>
<feature type="domain" description="Leucine-rich repeat-containing N-terminal plant-type" evidence="14">
    <location>
        <begin position="39"/>
        <end position="78"/>
    </location>
</feature>
<keyword evidence="10" id="KW-0675">Receptor</keyword>
<keyword evidence="9 12" id="KW-0472">Membrane</keyword>
<gene>
    <name evidence="15" type="ORF">I3842_05G204100</name>
</gene>
<organism evidence="15 16">
    <name type="scientific">Carya illinoinensis</name>
    <name type="common">Pecan</name>
    <dbReference type="NCBI Taxonomy" id="32201"/>
    <lineage>
        <taxon>Eukaryota</taxon>
        <taxon>Viridiplantae</taxon>
        <taxon>Streptophyta</taxon>
        <taxon>Embryophyta</taxon>
        <taxon>Tracheophyta</taxon>
        <taxon>Spermatophyta</taxon>
        <taxon>Magnoliopsida</taxon>
        <taxon>eudicotyledons</taxon>
        <taxon>Gunneridae</taxon>
        <taxon>Pentapetalae</taxon>
        <taxon>rosids</taxon>
        <taxon>fabids</taxon>
        <taxon>Fagales</taxon>
        <taxon>Juglandaceae</taxon>
        <taxon>Carya</taxon>
    </lineage>
</organism>
<feature type="signal peptide" evidence="13">
    <location>
        <begin position="1"/>
        <end position="20"/>
    </location>
</feature>
<dbReference type="PANTHER" id="PTHR48063">
    <property type="entry name" value="LRR RECEPTOR-LIKE KINASE"/>
    <property type="match status" value="1"/>
</dbReference>
<evidence type="ECO:0000256" key="4">
    <source>
        <dbReference type="ARBA" id="ARBA00022614"/>
    </source>
</evidence>
<dbReference type="PANTHER" id="PTHR48063:SF101">
    <property type="entry name" value="LRR RECEPTOR-LIKE SERINE_THREONINE-PROTEIN KINASE FLS2"/>
    <property type="match status" value="1"/>
</dbReference>
<keyword evidence="8 12" id="KW-1133">Transmembrane helix</keyword>
<dbReference type="Pfam" id="PF08263">
    <property type="entry name" value="LRRNT_2"/>
    <property type="match status" value="1"/>
</dbReference>
<reference evidence="15" key="1">
    <citation type="submission" date="2021-01" db="EMBL/GenBank/DDBJ databases">
        <authorList>
            <person name="Lovell J.T."/>
            <person name="Bentley N."/>
            <person name="Bhattarai G."/>
            <person name="Jenkins J.W."/>
            <person name="Sreedasyam A."/>
            <person name="Alarcon Y."/>
            <person name="Bock C."/>
            <person name="Boston L."/>
            <person name="Carlson J."/>
            <person name="Cervantes K."/>
            <person name="Clermont K."/>
            <person name="Krom N."/>
            <person name="Kubenka K."/>
            <person name="Mamidi S."/>
            <person name="Mattison C."/>
            <person name="Monteros M."/>
            <person name="Pisani C."/>
            <person name="Plott C."/>
            <person name="Rajasekar S."/>
            <person name="Rhein H.S."/>
            <person name="Rohla C."/>
            <person name="Song M."/>
            <person name="Hilaire R.S."/>
            <person name="Shu S."/>
            <person name="Wells L."/>
            <person name="Wang X."/>
            <person name="Webber J."/>
            <person name="Heerema R.J."/>
            <person name="Klein P."/>
            <person name="Conner P."/>
            <person name="Grauke L."/>
            <person name="Grimwood J."/>
            <person name="Schmutz J."/>
            <person name="Randall J.J."/>
        </authorList>
    </citation>
    <scope>NUCLEOTIDE SEQUENCE</scope>
    <source>
        <tissue evidence="15">Leaf</tissue>
    </source>
</reference>
<evidence type="ECO:0000256" key="8">
    <source>
        <dbReference type="ARBA" id="ARBA00022989"/>
    </source>
</evidence>
<evidence type="ECO:0000256" key="11">
    <source>
        <dbReference type="ARBA" id="ARBA00023180"/>
    </source>
</evidence>
<dbReference type="AlphaFoldDB" id="A0A922F722"/>
<dbReference type="Pfam" id="PF13855">
    <property type="entry name" value="LRR_8"/>
    <property type="match status" value="3"/>
</dbReference>
<keyword evidence="6 13" id="KW-0732">Signal</keyword>
<dbReference type="FunFam" id="3.80.10.10:FF:000041">
    <property type="entry name" value="LRR receptor-like serine/threonine-protein kinase ERECTA"/>
    <property type="match status" value="1"/>
</dbReference>
<dbReference type="FunFam" id="3.80.10.10:FF:000111">
    <property type="entry name" value="LRR receptor-like serine/threonine-protein kinase ERECTA"/>
    <property type="match status" value="1"/>
</dbReference>
<evidence type="ECO:0000256" key="2">
    <source>
        <dbReference type="ARBA" id="ARBA00009592"/>
    </source>
</evidence>
<sequence>MRRCYLQFMLLLLVLLSCNATKLGYGFDLHTDSKVRCIEEERQALLQFKQHLVDRSHWLSSWDSGIEDCCKWEGIKCNNKTGHVVKLDLRADWSYGVEPTTKYLEGEISSSLLGLQYLTYLDLSCNNFFGKSFPNFVGSLAKLQHLNLSYTKIAGTIPQQLGNISGLISLDLSSNYGLMEVHNLDWLTHFSFLRHLDMSGVNLSSVVNWPNKIMMLPSLTHLSLSYCSLSTTTPELLSINASFSSQLQFLDLSGNYDLTKEHNLDWLIHLSSLTHLDISGVNLSQVVNWPNKVMMLPSLTHLSLSGCSLSTMTPELLSINASSSSQLQFLDLSYNYDLTKEHNLDWLIHLSSLTHLDISGVNLSQVVNWPNKVMMLPSLTHLSLSGCSLSTMTHELLSINASSSSQLQFLDLSGNYDLTKEHNLDWLIHLSSLTHLDINGVNLSQAVNWPNKVMMLHSLIYLSLSHCSLSTQLLSINASSSSQLQFLDLSVNDFDCSIFHWLFNSSTSLVDLDLSDNELQCSIPDAFGSLSSLRTLNLVRNKLVGGVPKSFMNLCSLDSLALWDNSLSGNLYEFMSNASGCLMDSLQRFDISYNKFTGLLPESIGNLSNLQILDVSENSLAGVITEAHFSNLNKLKGLYLESNSLILRFNYNWVPPFQLDYIYLSSCKLGLAFPKWLQSQKKCYVLDISNAGISDIIPAWFWDFSPKLSYLDLSNNQLHGSFPDFSSSRVGQFDVIDLSGNLFDGSLPPFPSKVISLDLSNNRFSGPISFLCKFNTPTLLNSLNLSNNTLSGELPDCWTHFHDLVVLNLANNNFYGKIPNSMGSLVSIQLLHLSNNGFIGKIPIFLQNCSKLITIDLGANHLSGMVPPWIGNSLPNLIILNLRSNKLFGSLPLSLCLLSKIQILDISLNKIERTIPECIYNLTAMSLSNKHFSSIYTNGSGRSYQDHASLVWKGREFVFESSLGLLNMIDLSSNKLHGEVPDGITNLTGLKSLNLSRNNLTGLIPQKIGLLGNLESLDLSRNQLCGEIPISISNISFLSQLDLSTNNLSGKIPTGTQIQSFNASAFLENPKLCGSPLPKKCIEDLTLHKNLNVQENDDDGFITKGFYVAATLGFIGGFWGVCFISVLNIRYIMKRLTSNA</sequence>
<proteinExistence type="inferred from homology"/>
<evidence type="ECO:0000259" key="14">
    <source>
        <dbReference type="Pfam" id="PF08263"/>
    </source>
</evidence>
<dbReference type="SMART" id="SM00369">
    <property type="entry name" value="LRR_TYP"/>
    <property type="match status" value="11"/>
</dbReference>
<keyword evidence="4" id="KW-0433">Leucine-rich repeat</keyword>
<dbReference type="InterPro" id="IPR001611">
    <property type="entry name" value="Leu-rich_rpt"/>
</dbReference>
<keyword evidence="3" id="KW-1003">Cell membrane</keyword>
<evidence type="ECO:0000256" key="13">
    <source>
        <dbReference type="SAM" id="SignalP"/>
    </source>
</evidence>
<feature type="chain" id="PRO_5037288141" description="Leucine-rich repeat-containing N-terminal plant-type domain-containing protein" evidence="13">
    <location>
        <begin position="21"/>
        <end position="1140"/>
    </location>
</feature>
<evidence type="ECO:0000256" key="7">
    <source>
        <dbReference type="ARBA" id="ARBA00022737"/>
    </source>
</evidence>
<name>A0A922F722_CARIL</name>
<evidence type="ECO:0000256" key="5">
    <source>
        <dbReference type="ARBA" id="ARBA00022692"/>
    </source>
</evidence>
<evidence type="ECO:0000313" key="15">
    <source>
        <dbReference type="EMBL" id="KAG6714467.1"/>
    </source>
</evidence>
<dbReference type="EMBL" id="CM031829">
    <property type="protein sequence ID" value="KAG6714467.1"/>
    <property type="molecule type" value="Genomic_DNA"/>
</dbReference>
<evidence type="ECO:0000256" key="12">
    <source>
        <dbReference type="SAM" id="Phobius"/>
    </source>
</evidence>
<evidence type="ECO:0000256" key="9">
    <source>
        <dbReference type="ARBA" id="ARBA00023136"/>
    </source>
</evidence>
<dbReference type="Pfam" id="PF00560">
    <property type="entry name" value="LRR_1"/>
    <property type="match status" value="8"/>
</dbReference>
<evidence type="ECO:0000256" key="3">
    <source>
        <dbReference type="ARBA" id="ARBA00022475"/>
    </source>
</evidence>
<evidence type="ECO:0000313" key="16">
    <source>
        <dbReference type="Proteomes" id="UP000811246"/>
    </source>
</evidence>
<keyword evidence="11" id="KW-0325">Glycoprotein</keyword>
<dbReference type="InterPro" id="IPR046956">
    <property type="entry name" value="RLP23-like"/>
</dbReference>
<comment type="caution">
    <text evidence="15">The sequence shown here is derived from an EMBL/GenBank/DDBJ whole genome shotgun (WGS) entry which is preliminary data.</text>
</comment>